<reference evidence="6" key="3">
    <citation type="submission" date="2019-06" db="EMBL/GenBank/DDBJ databases">
        <title>A comparative analysis of the Nautiliaceae.</title>
        <authorList>
            <person name="Grosche A."/>
            <person name="Smedile F."/>
            <person name="Vetriani C."/>
        </authorList>
    </citation>
    <scope>NUCLEOTIDE SEQUENCE</scope>
    <source>
        <strain evidence="6">TB6</strain>
    </source>
</reference>
<organism evidence="7 8">
    <name type="scientific">Caminibacter pacificus</name>
    <dbReference type="NCBI Taxonomy" id="1424653"/>
    <lineage>
        <taxon>Bacteria</taxon>
        <taxon>Pseudomonadati</taxon>
        <taxon>Campylobacterota</taxon>
        <taxon>Epsilonproteobacteria</taxon>
        <taxon>Nautiliales</taxon>
        <taxon>Nautiliaceae</taxon>
        <taxon>Caminibacter</taxon>
    </lineage>
</organism>
<dbReference type="PIRSF" id="PIRSF036480">
    <property type="entry name" value="FormyFH4_hydr"/>
    <property type="match status" value="1"/>
</dbReference>
<dbReference type="PROSITE" id="PS51671">
    <property type="entry name" value="ACT"/>
    <property type="match status" value="1"/>
</dbReference>
<keyword evidence="9" id="KW-1185">Reference proteome</keyword>
<keyword evidence="1 3" id="KW-0554">One-carbon metabolism</keyword>
<dbReference type="RefSeq" id="WP_123352673.1">
    <property type="nucleotide sequence ID" value="NZ_CP027432.2"/>
</dbReference>
<dbReference type="InterPro" id="IPR004810">
    <property type="entry name" value="PurU"/>
</dbReference>
<dbReference type="Proteomes" id="UP000272781">
    <property type="component" value="Unassembled WGS sequence"/>
</dbReference>
<dbReference type="Gene3D" id="3.40.50.170">
    <property type="entry name" value="Formyl transferase, N-terminal domain"/>
    <property type="match status" value="1"/>
</dbReference>
<evidence type="ECO:0000259" key="5">
    <source>
        <dbReference type="PROSITE" id="PS51671"/>
    </source>
</evidence>
<comment type="catalytic activity">
    <reaction evidence="3">
        <text>(6R)-10-formyltetrahydrofolate + H2O = (6S)-5,6,7,8-tetrahydrofolate + formate + H(+)</text>
        <dbReference type="Rhea" id="RHEA:19833"/>
        <dbReference type="ChEBI" id="CHEBI:15377"/>
        <dbReference type="ChEBI" id="CHEBI:15378"/>
        <dbReference type="ChEBI" id="CHEBI:15740"/>
        <dbReference type="ChEBI" id="CHEBI:57453"/>
        <dbReference type="ChEBI" id="CHEBI:195366"/>
        <dbReference type="EC" id="3.5.1.10"/>
    </reaction>
</comment>
<dbReference type="SUPFAM" id="SSF55021">
    <property type="entry name" value="ACT-like"/>
    <property type="match status" value="1"/>
</dbReference>
<dbReference type="Pfam" id="PF01842">
    <property type="entry name" value="ACT"/>
    <property type="match status" value="1"/>
</dbReference>
<reference evidence="9" key="1">
    <citation type="submission" date="2018-03" db="EMBL/GenBank/DDBJ databases">
        <title>A comparative analysis of the Nautiliaceae.</title>
        <authorList>
            <person name="Grosche A."/>
            <person name="Smedile F."/>
            <person name="Vetriani C."/>
        </authorList>
    </citation>
    <scope>NUCLEOTIDE SEQUENCE [LARGE SCALE GENOMIC DNA]</scope>
    <source>
        <strain evidence="9">TB6</strain>
    </source>
</reference>
<evidence type="ECO:0000256" key="4">
    <source>
        <dbReference type="NCBIfam" id="TIGR00655"/>
    </source>
</evidence>
<dbReference type="InterPro" id="IPR002912">
    <property type="entry name" value="ACT_dom"/>
</dbReference>
<dbReference type="AlphaFoldDB" id="A0AAJ4RBU5"/>
<proteinExistence type="inferred from homology"/>
<dbReference type="Gene3D" id="3.30.70.260">
    <property type="match status" value="1"/>
</dbReference>
<dbReference type="Pfam" id="PF00551">
    <property type="entry name" value="Formyl_trans_N"/>
    <property type="match status" value="1"/>
</dbReference>
<dbReference type="InterPro" id="IPR002376">
    <property type="entry name" value="Formyl_transf_N"/>
</dbReference>
<evidence type="ECO:0000313" key="9">
    <source>
        <dbReference type="Proteomes" id="UP000298805"/>
    </source>
</evidence>
<dbReference type="PANTHER" id="PTHR42706:SF1">
    <property type="entry name" value="FORMYLTETRAHYDROFOLATE DEFORMYLASE 2, MITOCHONDRIAL"/>
    <property type="match status" value="1"/>
</dbReference>
<dbReference type="GO" id="GO:0006730">
    <property type="term" value="P:one-carbon metabolic process"/>
    <property type="evidence" value="ECO:0007669"/>
    <property type="project" value="UniProtKB-KW"/>
</dbReference>
<dbReference type="EC" id="3.5.1.10" evidence="3 4"/>
<dbReference type="PRINTS" id="PR01575">
    <property type="entry name" value="FFH4HYDRLASE"/>
</dbReference>
<dbReference type="SUPFAM" id="SSF53328">
    <property type="entry name" value="Formyltransferase"/>
    <property type="match status" value="1"/>
</dbReference>
<dbReference type="GO" id="GO:0008864">
    <property type="term" value="F:formyltetrahydrofolate deformylase activity"/>
    <property type="evidence" value="ECO:0007669"/>
    <property type="project" value="UniProtKB-UniRule"/>
</dbReference>
<dbReference type="InterPro" id="IPR041729">
    <property type="entry name" value="Formyl-FH4-Hydrolase_C"/>
</dbReference>
<protein>
    <recommendedName>
        <fullName evidence="3 4">Formyltetrahydrofolate deformylase</fullName>
        <ecNumber evidence="3 4">3.5.1.10</ecNumber>
    </recommendedName>
    <alternativeName>
        <fullName evidence="3">Formyl-FH(4) hydrolase</fullName>
    </alternativeName>
</protein>
<dbReference type="HAMAP" id="MF_01927">
    <property type="entry name" value="PurU"/>
    <property type="match status" value="1"/>
</dbReference>
<comment type="function">
    <text evidence="3">Catalyzes the hydrolysis of 10-formyltetrahydrofolate (formyl-FH4) to formate and tetrahydrofolate (FH4).</text>
</comment>
<reference evidence="7 8" key="2">
    <citation type="submission" date="2018-11" db="EMBL/GenBank/DDBJ databases">
        <title>Genomic Encyclopedia of Type Strains, Phase IV (KMG-IV): sequencing the most valuable type-strain genomes for metagenomic binning, comparative biology and taxonomic classification.</title>
        <authorList>
            <person name="Goeker M."/>
        </authorList>
    </citation>
    <scope>NUCLEOTIDE SEQUENCE [LARGE SCALE GENOMIC DNA]</scope>
    <source>
        <strain evidence="7 8">DSM 27783</strain>
    </source>
</reference>
<feature type="domain" description="ACT" evidence="5">
    <location>
        <begin position="4"/>
        <end position="77"/>
    </location>
</feature>
<evidence type="ECO:0000313" key="6">
    <source>
        <dbReference type="EMBL" id="QCI28750.1"/>
    </source>
</evidence>
<feature type="active site" evidence="3">
    <location>
        <position position="220"/>
    </location>
</feature>
<dbReference type="InterPro" id="IPR044074">
    <property type="entry name" value="PurU_ACT"/>
</dbReference>
<dbReference type="CDD" id="cd04875">
    <property type="entry name" value="ACT_F4HF-DF"/>
    <property type="match status" value="1"/>
</dbReference>
<gene>
    <name evidence="3 6" type="primary">purU</name>
    <name evidence="6" type="ORF">C6V80_07160</name>
    <name evidence="7" type="ORF">EDC58_1277</name>
</gene>
<dbReference type="NCBIfam" id="NF004684">
    <property type="entry name" value="PRK06027.1"/>
    <property type="match status" value="1"/>
</dbReference>
<sequence>MKYTLLIDCDDKKGLVYKISKVLYENDFNIETQQEFVDKENNKFFFRAVIAGEVDKEKLKEQILKEVPCANIRIFKKRKKRLFLMATKEAHALGDILIKQYSGDLDVEIIGVIANRENLRDLVEKFDIPFYYIPAEGKSRVEHENEMLEIIKPTNPDFIILAKFMRILTPNFVEEFPNKIINIHHSFLPAFIGANPYKQAYDRGVKIIGATAHFVNNNLDDGPIIEQDVIRVDHEMSWEEMRLQGRDIEKIVLSRAIKLAIEDRIFVYANKTIIL</sequence>
<dbReference type="EMBL" id="CP027432">
    <property type="protein sequence ID" value="QCI28750.1"/>
    <property type="molecule type" value="Genomic_DNA"/>
</dbReference>
<evidence type="ECO:0000256" key="2">
    <source>
        <dbReference type="ARBA" id="ARBA00022801"/>
    </source>
</evidence>
<dbReference type="NCBIfam" id="TIGR00655">
    <property type="entry name" value="PurU"/>
    <property type="match status" value="1"/>
</dbReference>
<name>A0AAJ4RBU5_9BACT</name>
<dbReference type="CDD" id="cd08648">
    <property type="entry name" value="FMT_core_Formyl-FH4-Hydrolase_C"/>
    <property type="match status" value="1"/>
</dbReference>
<keyword evidence="3" id="KW-0658">Purine biosynthesis</keyword>
<comment type="pathway">
    <text evidence="3">Purine metabolism; IMP biosynthesis via de novo pathway; formate from 10-formyl-5,6,7,8-tetrahydrofolate: step 1/1.</text>
</comment>
<accession>A0AAJ4RBU5</accession>
<dbReference type="PANTHER" id="PTHR42706">
    <property type="entry name" value="FORMYLTETRAHYDROFOLATE DEFORMYLASE"/>
    <property type="match status" value="1"/>
</dbReference>
<dbReference type="EMBL" id="RJVK01000003">
    <property type="protein sequence ID" value="ROR39337.1"/>
    <property type="molecule type" value="Genomic_DNA"/>
</dbReference>
<dbReference type="GO" id="GO:0006189">
    <property type="term" value="P:'de novo' IMP biosynthetic process"/>
    <property type="evidence" value="ECO:0007669"/>
    <property type="project" value="UniProtKB-UniRule"/>
</dbReference>
<evidence type="ECO:0000256" key="1">
    <source>
        <dbReference type="ARBA" id="ARBA00022563"/>
    </source>
</evidence>
<dbReference type="InterPro" id="IPR036477">
    <property type="entry name" value="Formyl_transf_N_sf"/>
</dbReference>
<keyword evidence="2 3" id="KW-0378">Hydrolase</keyword>
<dbReference type="Proteomes" id="UP000298805">
    <property type="component" value="Chromosome"/>
</dbReference>
<evidence type="ECO:0000313" key="7">
    <source>
        <dbReference type="EMBL" id="ROR39337.1"/>
    </source>
</evidence>
<comment type="similarity">
    <text evidence="3">Belongs to the PurU family.</text>
</comment>
<dbReference type="InterPro" id="IPR045865">
    <property type="entry name" value="ACT-like_dom_sf"/>
</dbReference>
<evidence type="ECO:0000313" key="8">
    <source>
        <dbReference type="Proteomes" id="UP000272781"/>
    </source>
</evidence>
<evidence type="ECO:0000256" key="3">
    <source>
        <dbReference type="HAMAP-Rule" id="MF_01927"/>
    </source>
</evidence>